<proteinExistence type="predicted"/>
<organism evidence="2">
    <name type="scientific">Arundo donax</name>
    <name type="common">Giant reed</name>
    <name type="synonym">Donax arundinaceus</name>
    <dbReference type="NCBI Taxonomy" id="35708"/>
    <lineage>
        <taxon>Eukaryota</taxon>
        <taxon>Viridiplantae</taxon>
        <taxon>Streptophyta</taxon>
        <taxon>Embryophyta</taxon>
        <taxon>Tracheophyta</taxon>
        <taxon>Spermatophyta</taxon>
        <taxon>Magnoliopsida</taxon>
        <taxon>Liliopsida</taxon>
        <taxon>Poales</taxon>
        <taxon>Poaceae</taxon>
        <taxon>PACMAD clade</taxon>
        <taxon>Arundinoideae</taxon>
        <taxon>Arundineae</taxon>
        <taxon>Arundo</taxon>
    </lineage>
</organism>
<reference evidence="2" key="2">
    <citation type="journal article" date="2015" name="Data Brief">
        <title>Shoot transcriptome of the giant reed, Arundo donax.</title>
        <authorList>
            <person name="Barrero R.A."/>
            <person name="Guerrero F.D."/>
            <person name="Moolhuijzen P."/>
            <person name="Goolsby J.A."/>
            <person name="Tidwell J."/>
            <person name="Bellgard S.E."/>
            <person name="Bellgard M.I."/>
        </authorList>
    </citation>
    <scope>NUCLEOTIDE SEQUENCE</scope>
    <source>
        <tissue evidence="2">Shoot tissue taken approximately 20 cm above the soil surface</tissue>
    </source>
</reference>
<evidence type="ECO:0000256" key="1">
    <source>
        <dbReference type="SAM" id="MobiDB-lite"/>
    </source>
</evidence>
<reference evidence="2" key="1">
    <citation type="submission" date="2014-09" db="EMBL/GenBank/DDBJ databases">
        <authorList>
            <person name="Magalhaes I.L.F."/>
            <person name="Oliveira U."/>
            <person name="Santos F.R."/>
            <person name="Vidigal T.H.D.A."/>
            <person name="Brescovit A.D."/>
            <person name="Santos A.J."/>
        </authorList>
    </citation>
    <scope>NUCLEOTIDE SEQUENCE</scope>
    <source>
        <tissue evidence="2">Shoot tissue taken approximately 20 cm above the soil surface</tissue>
    </source>
</reference>
<accession>A0A0A9B4D7</accession>
<dbReference type="EMBL" id="GBRH01239021">
    <property type="protein sequence ID" value="JAD58874.1"/>
    <property type="molecule type" value="Transcribed_RNA"/>
</dbReference>
<feature type="region of interest" description="Disordered" evidence="1">
    <location>
        <begin position="17"/>
        <end position="36"/>
    </location>
</feature>
<dbReference type="AlphaFoldDB" id="A0A0A9B4D7"/>
<evidence type="ECO:0000313" key="2">
    <source>
        <dbReference type="EMBL" id="JAD58874.1"/>
    </source>
</evidence>
<name>A0A0A9B4D7_ARUDO</name>
<protein>
    <submittedName>
        <fullName evidence="2">Uncharacterized protein</fullName>
    </submittedName>
</protein>
<sequence>MDGFQLLCDNPLINPSGFEKSNQHGFKPMQRHHVLK</sequence>